<gene>
    <name evidence="2" type="ORF">PCOR1329_LOCUS71347</name>
</gene>
<feature type="region of interest" description="Disordered" evidence="1">
    <location>
        <begin position="35"/>
        <end position="88"/>
    </location>
</feature>
<name>A0ABN9WWV0_9DINO</name>
<protein>
    <submittedName>
        <fullName evidence="2">Uncharacterized protein</fullName>
    </submittedName>
</protein>
<keyword evidence="3" id="KW-1185">Reference proteome</keyword>
<feature type="compositionally biased region" description="Pro residues" evidence="1">
    <location>
        <begin position="336"/>
        <end position="345"/>
    </location>
</feature>
<organism evidence="2 3">
    <name type="scientific">Prorocentrum cordatum</name>
    <dbReference type="NCBI Taxonomy" id="2364126"/>
    <lineage>
        <taxon>Eukaryota</taxon>
        <taxon>Sar</taxon>
        <taxon>Alveolata</taxon>
        <taxon>Dinophyceae</taxon>
        <taxon>Prorocentrales</taxon>
        <taxon>Prorocentraceae</taxon>
        <taxon>Prorocentrum</taxon>
    </lineage>
</organism>
<feature type="region of interest" description="Disordered" evidence="1">
    <location>
        <begin position="237"/>
        <end position="277"/>
    </location>
</feature>
<feature type="region of interest" description="Disordered" evidence="1">
    <location>
        <begin position="183"/>
        <end position="208"/>
    </location>
</feature>
<comment type="caution">
    <text evidence="2">The sequence shown here is derived from an EMBL/GenBank/DDBJ whole genome shotgun (WGS) entry which is preliminary data.</text>
</comment>
<feature type="compositionally biased region" description="Basic residues" evidence="1">
    <location>
        <begin position="256"/>
        <end position="269"/>
    </location>
</feature>
<feature type="region of interest" description="Disordered" evidence="1">
    <location>
        <begin position="330"/>
        <end position="415"/>
    </location>
</feature>
<dbReference type="Proteomes" id="UP001189429">
    <property type="component" value="Unassembled WGS sequence"/>
</dbReference>
<reference evidence="2" key="1">
    <citation type="submission" date="2023-10" db="EMBL/GenBank/DDBJ databases">
        <authorList>
            <person name="Chen Y."/>
            <person name="Shah S."/>
            <person name="Dougan E. K."/>
            <person name="Thang M."/>
            <person name="Chan C."/>
        </authorList>
    </citation>
    <scope>NUCLEOTIDE SEQUENCE [LARGE SCALE GENOMIC DNA]</scope>
</reference>
<proteinExistence type="predicted"/>
<evidence type="ECO:0000313" key="3">
    <source>
        <dbReference type="Proteomes" id="UP001189429"/>
    </source>
</evidence>
<sequence length="415" mass="43602">MAMPEAMPGARAMPEAAHLYRKQKLLIASACVQSRVPSSDAGAGPEGQGIGADAARKDPGQGAACAERRSGGTVTFAPGSTPRRPDGCKPAWLRKWSARLQTEGESCGRARSDSDVLRTVPGGTSAGRCASEPADARQGLLHAGLHRKRRSQGSLCMEALAEELEEIAGDGSVSIADLSTCDERNNTPMAADEGASHASAPDSEPAPLAEAPAWYSTEGSFVSGHALLPGLRWASPVRAPRSRARASPGRREGRAGARHRKEKKEKGRNHPLFGVHAGNPFADPANFSLRRKYKGSAQAAAGAVALAVPHGSVEYELVLRLQARDKALASFADGPGRPPGQPPQGLPRRRKRELSPLTARSARGGLPPAGAELVWSVHGPPMSARLCHHPEAPGASALRAVPRQPRPRKVLWASA</sequence>
<evidence type="ECO:0000313" key="2">
    <source>
        <dbReference type="EMBL" id="CAK0891376.1"/>
    </source>
</evidence>
<dbReference type="EMBL" id="CAUYUJ010019467">
    <property type="protein sequence ID" value="CAK0891376.1"/>
    <property type="molecule type" value="Genomic_DNA"/>
</dbReference>
<evidence type="ECO:0000256" key="1">
    <source>
        <dbReference type="SAM" id="MobiDB-lite"/>
    </source>
</evidence>
<accession>A0ABN9WWV0</accession>